<gene>
    <name evidence="5" type="ORF">IAA52_01235</name>
</gene>
<dbReference type="AlphaFoldDB" id="A0A9D0ZJI9"/>
<evidence type="ECO:0000259" key="4">
    <source>
        <dbReference type="Pfam" id="PF03328"/>
    </source>
</evidence>
<evidence type="ECO:0000313" key="5">
    <source>
        <dbReference type="EMBL" id="HIQ81705.1"/>
    </source>
</evidence>
<evidence type="ECO:0000256" key="2">
    <source>
        <dbReference type="ARBA" id="ARBA00022723"/>
    </source>
</evidence>
<organism evidence="5 6">
    <name type="scientific">Candidatus Pullichristensenella stercorigallinarum</name>
    <dbReference type="NCBI Taxonomy" id="2840909"/>
    <lineage>
        <taxon>Bacteria</taxon>
        <taxon>Bacillati</taxon>
        <taxon>Bacillota</taxon>
        <taxon>Clostridia</taxon>
        <taxon>Candidatus Pullichristensenella</taxon>
    </lineage>
</organism>
<dbReference type="InterPro" id="IPR040442">
    <property type="entry name" value="Pyrv_kinase-like_dom_sf"/>
</dbReference>
<dbReference type="InterPro" id="IPR015813">
    <property type="entry name" value="Pyrv/PenolPyrv_kinase-like_dom"/>
</dbReference>
<feature type="domain" description="HpcH/HpaI aldolase/citrate lyase" evidence="4">
    <location>
        <begin position="23"/>
        <end position="246"/>
    </location>
</feature>
<evidence type="ECO:0000313" key="6">
    <source>
        <dbReference type="Proteomes" id="UP000824260"/>
    </source>
</evidence>
<reference evidence="5" key="1">
    <citation type="submission" date="2020-10" db="EMBL/GenBank/DDBJ databases">
        <authorList>
            <person name="Gilroy R."/>
        </authorList>
    </citation>
    <scope>NUCLEOTIDE SEQUENCE</scope>
    <source>
        <strain evidence="5">ChiSjej6B24-2974</strain>
    </source>
</reference>
<dbReference type="InterPro" id="IPR050251">
    <property type="entry name" value="HpcH-HpaI_aldolase"/>
</dbReference>
<dbReference type="GO" id="GO:0016832">
    <property type="term" value="F:aldehyde-lyase activity"/>
    <property type="evidence" value="ECO:0007669"/>
    <property type="project" value="TreeGrafter"/>
</dbReference>
<keyword evidence="3" id="KW-0456">Lyase</keyword>
<dbReference type="SUPFAM" id="SSF51621">
    <property type="entry name" value="Phosphoenolpyruvate/pyruvate domain"/>
    <property type="match status" value="1"/>
</dbReference>
<dbReference type="EMBL" id="DVFZ01000013">
    <property type="protein sequence ID" value="HIQ81705.1"/>
    <property type="molecule type" value="Genomic_DNA"/>
</dbReference>
<dbReference type="PANTHER" id="PTHR30502:SF0">
    <property type="entry name" value="PHOSPHOENOLPYRUVATE CARBOXYLASE FAMILY PROTEIN"/>
    <property type="match status" value="1"/>
</dbReference>
<dbReference type="Pfam" id="PF03328">
    <property type="entry name" value="HpcH_HpaI"/>
    <property type="match status" value="1"/>
</dbReference>
<protein>
    <submittedName>
        <fullName evidence="5">2,4-dihydroxyhept-2-ene-1,7-dioic acid aldolase</fullName>
    </submittedName>
</protein>
<dbReference type="InterPro" id="IPR005000">
    <property type="entry name" value="Aldolase/citrate-lyase_domain"/>
</dbReference>
<proteinExistence type="inferred from homology"/>
<reference evidence="5" key="2">
    <citation type="journal article" date="2021" name="PeerJ">
        <title>Extensive microbial diversity within the chicken gut microbiome revealed by metagenomics and culture.</title>
        <authorList>
            <person name="Gilroy R."/>
            <person name="Ravi A."/>
            <person name="Getino M."/>
            <person name="Pursley I."/>
            <person name="Horton D.L."/>
            <person name="Alikhan N.F."/>
            <person name="Baker D."/>
            <person name="Gharbi K."/>
            <person name="Hall N."/>
            <person name="Watson M."/>
            <person name="Adriaenssens E.M."/>
            <person name="Foster-Nyarko E."/>
            <person name="Jarju S."/>
            <person name="Secka A."/>
            <person name="Antonio M."/>
            <person name="Oren A."/>
            <person name="Chaudhuri R.R."/>
            <person name="La Ragione R."/>
            <person name="Hildebrand F."/>
            <person name="Pallen M.J."/>
        </authorList>
    </citation>
    <scope>NUCLEOTIDE SEQUENCE</scope>
    <source>
        <strain evidence="5">ChiSjej6B24-2974</strain>
    </source>
</reference>
<dbReference type="Proteomes" id="UP000824260">
    <property type="component" value="Unassembled WGS sequence"/>
</dbReference>
<dbReference type="GO" id="GO:0046872">
    <property type="term" value="F:metal ion binding"/>
    <property type="evidence" value="ECO:0007669"/>
    <property type="project" value="UniProtKB-KW"/>
</dbReference>
<comment type="similarity">
    <text evidence="1">Belongs to the HpcH/HpaI aldolase family.</text>
</comment>
<dbReference type="GO" id="GO:0005737">
    <property type="term" value="C:cytoplasm"/>
    <property type="evidence" value="ECO:0007669"/>
    <property type="project" value="TreeGrafter"/>
</dbReference>
<evidence type="ECO:0000256" key="3">
    <source>
        <dbReference type="ARBA" id="ARBA00023239"/>
    </source>
</evidence>
<sequence>MLRRNEVFINPVKERLLKKEPTIGAWLQAANSVTAEVMAKAGFDWLMVDMEHGPGDFMTLFQQLQAVNAYPVVPFARAPWNDFVTIKRLLDIGVQGLLVPYVNSAEEAANAVKACKYPPQGIRGIAPSPRAGGFGMNGQGYLSRANDEIVVMVAIETPQAAEQLDDFLAVEGLDGIFIGPMDLATSMGYFCNPATPAVRETIARIEEKVLASKKFLGTVAGDFHAAQALYGRGYSFVAAMSDTTSLGKLAIQTVDAFMDAYRKG</sequence>
<accession>A0A9D0ZJI9</accession>
<keyword evidence="2" id="KW-0479">Metal-binding</keyword>
<comment type="caution">
    <text evidence="5">The sequence shown here is derived from an EMBL/GenBank/DDBJ whole genome shotgun (WGS) entry which is preliminary data.</text>
</comment>
<dbReference type="Gene3D" id="3.20.20.60">
    <property type="entry name" value="Phosphoenolpyruvate-binding domains"/>
    <property type="match status" value="1"/>
</dbReference>
<evidence type="ECO:0000256" key="1">
    <source>
        <dbReference type="ARBA" id="ARBA00005568"/>
    </source>
</evidence>
<name>A0A9D0ZJI9_9FIRM</name>
<dbReference type="PANTHER" id="PTHR30502">
    <property type="entry name" value="2-KETO-3-DEOXY-L-RHAMNONATE ALDOLASE"/>
    <property type="match status" value="1"/>
</dbReference>